<dbReference type="Proteomes" id="UP000799428">
    <property type="component" value="Unassembled WGS sequence"/>
</dbReference>
<name>A0A6G1KFG2_9PLEO</name>
<accession>A0A6G1KFG2</accession>
<sequence>MTAVTKHSTPICQDAFYQTQSADTRAAPWGPENPAPIVFPSEGNLLDWWRSVEKLAAFVEARNSDEGRRVTLAAGHVTAVLRDEMHLLELPMRRGEPFGRWTDGTKGGDALDGFYSAAPLRVIQKGREEIPEVEWRDINSAPSPG</sequence>
<evidence type="ECO:0000313" key="2">
    <source>
        <dbReference type="Proteomes" id="UP000799428"/>
    </source>
</evidence>
<dbReference type="AlphaFoldDB" id="A0A6G1KFG2"/>
<evidence type="ECO:0000313" key="1">
    <source>
        <dbReference type="EMBL" id="KAF2711212.1"/>
    </source>
</evidence>
<organism evidence="1 2">
    <name type="scientific">Pleomassaria siparia CBS 279.74</name>
    <dbReference type="NCBI Taxonomy" id="1314801"/>
    <lineage>
        <taxon>Eukaryota</taxon>
        <taxon>Fungi</taxon>
        <taxon>Dikarya</taxon>
        <taxon>Ascomycota</taxon>
        <taxon>Pezizomycotina</taxon>
        <taxon>Dothideomycetes</taxon>
        <taxon>Pleosporomycetidae</taxon>
        <taxon>Pleosporales</taxon>
        <taxon>Pleomassariaceae</taxon>
        <taxon>Pleomassaria</taxon>
    </lineage>
</organism>
<dbReference type="OrthoDB" id="3341310at2759"/>
<protein>
    <submittedName>
        <fullName evidence="1">Uncharacterized protein</fullName>
    </submittedName>
</protein>
<reference evidence="1" key="1">
    <citation type="journal article" date="2020" name="Stud. Mycol.">
        <title>101 Dothideomycetes genomes: a test case for predicting lifestyles and emergence of pathogens.</title>
        <authorList>
            <person name="Haridas S."/>
            <person name="Albert R."/>
            <person name="Binder M."/>
            <person name="Bloem J."/>
            <person name="Labutti K."/>
            <person name="Salamov A."/>
            <person name="Andreopoulos B."/>
            <person name="Baker S."/>
            <person name="Barry K."/>
            <person name="Bills G."/>
            <person name="Bluhm B."/>
            <person name="Cannon C."/>
            <person name="Castanera R."/>
            <person name="Culley D."/>
            <person name="Daum C."/>
            <person name="Ezra D."/>
            <person name="Gonzalez J."/>
            <person name="Henrissat B."/>
            <person name="Kuo A."/>
            <person name="Liang C."/>
            <person name="Lipzen A."/>
            <person name="Lutzoni F."/>
            <person name="Magnuson J."/>
            <person name="Mondo S."/>
            <person name="Nolan M."/>
            <person name="Ohm R."/>
            <person name="Pangilinan J."/>
            <person name="Park H.-J."/>
            <person name="Ramirez L."/>
            <person name="Alfaro M."/>
            <person name="Sun H."/>
            <person name="Tritt A."/>
            <person name="Yoshinaga Y."/>
            <person name="Zwiers L.-H."/>
            <person name="Turgeon B."/>
            <person name="Goodwin S."/>
            <person name="Spatafora J."/>
            <person name="Crous P."/>
            <person name="Grigoriev I."/>
        </authorList>
    </citation>
    <scope>NUCLEOTIDE SEQUENCE</scope>
    <source>
        <strain evidence="1">CBS 279.74</strain>
    </source>
</reference>
<proteinExistence type="predicted"/>
<keyword evidence="2" id="KW-1185">Reference proteome</keyword>
<gene>
    <name evidence="1" type="ORF">K504DRAFT_501129</name>
</gene>
<dbReference type="EMBL" id="MU005768">
    <property type="protein sequence ID" value="KAF2711212.1"/>
    <property type="molecule type" value="Genomic_DNA"/>
</dbReference>